<dbReference type="InterPro" id="IPR036396">
    <property type="entry name" value="Cyt_P450_sf"/>
</dbReference>
<keyword evidence="5 7" id="KW-0408">Iron</keyword>
<dbReference type="Gene3D" id="1.10.630.10">
    <property type="entry name" value="Cytochrome P450"/>
    <property type="match status" value="1"/>
</dbReference>
<evidence type="ECO:0000256" key="1">
    <source>
        <dbReference type="ARBA" id="ARBA00010617"/>
    </source>
</evidence>
<dbReference type="PROSITE" id="PS00086">
    <property type="entry name" value="CYTOCHROME_P450"/>
    <property type="match status" value="1"/>
</dbReference>
<dbReference type="GO" id="GO:0042448">
    <property type="term" value="P:progesterone metabolic process"/>
    <property type="evidence" value="ECO:0007669"/>
    <property type="project" value="TreeGrafter"/>
</dbReference>
<keyword evidence="3 7" id="KW-0479">Metal-binding</keyword>
<protein>
    <recommendedName>
        <fullName evidence="11">Cytochrome P450</fullName>
    </recommendedName>
</protein>
<evidence type="ECO:0000256" key="4">
    <source>
        <dbReference type="ARBA" id="ARBA00023002"/>
    </source>
</evidence>
<dbReference type="PRINTS" id="PR00463">
    <property type="entry name" value="EP450I"/>
</dbReference>
<gene>
    <name evidence="9" type="ORF">GSLYS_00013713001</name>
</gene>
<keyword evidence="2 7" id="KW-0349">Heme</keyword>
<dbReference type="AlphaFoldDB" id="A0AAV2I295"/>
<dbReference type="SUPFAM" id="SSF48264">
    <property type="entry name" value="Cytochrome P450"/>
    <property type="match status" value="1"/>
</dbReference>
<evidence type="ECO:0000313" key="10">
    <source>
        <dbReference type="Proteomes" id="UP001497497"/>
    </source>
</evidence>
<evidence type="ECO:0000256" key="5">
    <source>
        <dbReference type="ARBA" id="ARBA00023004"/>
    </source>
</evidence>
<dbReference type="InterPro" id="IPR001128">
    <property type="entry name" value="Cyt_P450"/>
</dbReference>
<dbReference type="GO" id="GO:0004508">
    <property type="term" value="F:steroid 17-alpha-monooxygenase activity"/>
    <property type="evidence" value="ECO:0007669"/>
    <property type="project" value="TreeGrafter"/>
</dbReference>
<evidence type="ECO:0000256" key="2">
    <source>
        <dbReference type="ARBA" id="ARBA00022617"/>
    </source>
</evidence>
<evidence type="ECO:0000256" key="8">
    <source>
        <dbReference type="RuleBase" id="RU000461"/>
    </source>
</evidence>
<dbReference type="GO" id="GO:0020037">
    <property type="term" value="F:heme binding"/>
    <property type="evidence" value="ECO:0007669"/>
    <property type="project" value="InterPro"/>
</dbReference>
<evidence type="ECO:0000256" key="6">
    <source>
        <dbReference type="ARBA" id="ARBA00023033"/>
    </source>
</evidence>
<accession>A0AAV2I295</accession>
<dbReference type="InterPro" id="IPR002401">
    <property type="entry name" value="Cyt_P450_E_grp-I"/>
</dbReference>
<dbReference type="Pfam" id="PF00067">
    <property type="entry name" value="p450"/>
    <property type="match status" value="1"/>
</dbReference>
<proteinExistence type="inferred from homology"/>
<dbReference type="PANTHER" id="PTHR24289">
    <property type="entry name" value="STEROID 17-ALPHA-HYDROXYLASE/17,20 LYASE"/>
    <property type="match status" value="1"/>
</dbReference>
<organism evidence="9 10">
    <name type="scientific">Lymnaea stagnalis</name>
    <name type="common">Great pond snail</name>
    <name type="synonym">Helix stagnalis</name>
    <dbReference type="NCBI Taxonomy" id="6523"/>
    <lineage>
        <taxon>Eukaryota</taxon>
        <taxon>Metazoa</taxon>
        <taxon>Spiralia</taxon>
        <taxon>Lophotrochozoa</taxon>
        <taxon>Mollusca</taxon>
        <taxon>Gastropoda</taxon>
        <taxon>Heterobranchia</taxon>
        <taxon>Euthyneura</taxon>
        <taxon>Panpulmonata</taxon>
        <taxon>Hygrophila</taxon>
        <taxon>Lymnaeoidea</taxon>
        <taxon>Lymnaeidae</taxon>
        <taxon>Lymnaea</taxon>
    </lineage>
</organism>
<name>A0AAV2I295_LYMST</name>
<comment type="caution">
    <text evidence="9">The sequence shown here is derived from an EMBL/GenBank/DDBJ whole genome shotgun (WGS) entry which is preliminary data.</text>
</comment>
<sequence length="509" mass="57646">MSLLTIGLALLVLVAFFYLLRSRASRNRAKCKLIPGPSGFGCIKAFISGARKNNLHVLASTWAEKYGNVVRVRLFTQDIVYINDVRMVRHLFNSPALKELTNDRPPTFISKYVVYGDKSVAFTSRTAQQRVRRKLFHSVLKFYGENVARFEEIFMKSLNKLTGQMQLLNAVDLSQEISTATLRVVDSLLAGEGSDNSGEKLATLAKFDAAFSDLFFFDNETVLQPFPFLRFVPGLSFKSKYDDLIRARDNLVDAYFYDVKKTYVRGRERGVVDQLLTAQATYEDGGNKDMLEDDVIKALLCETTIASFLTTSHAMNTLFLLVILHKEIQEKLYAEVKQVIGHDPPSLKHRGSMPYTEAAILEVLRYATAGPFLLPHYCRDNVPLGEFTIQKGAILLANVWYCHRREDQWEEPWTFKPDRFLDENGALVQADHPLRQNLLVFGIGSRSCPGEAFARSRMFLIVVTLVKNFEFFALDGVPLPDPDPRSWKPNAVMGPGPYRCGIRPRSRSV</sequence>
<comment type="similarity">
    <text evidence="1 8">Belongs to the cytochrome P450 family.</text>
</comment>
<dbReference type="InterPro" id="IPR017972">
    <property type="entry name" value="Cyt_P450_CS"/>
</dbReference>
<evidence type="ECO:0008006" key="11">
    <source>
        <dbReference type="Google" id="ProtNLM"/>
    </source>
</evidence>
<keyword evidence="4 8" id="KW-0560">Oxidoreductase</keyword>
<evidence type="ECO:0000256" key="7">
    <source>
        <dbReference type="PIRSR" id="PIRSR602401-1"/>
    </source>
</evidence>
<reference evidence="9 10" key="1">
    <citation type="submission" date="2024-04" db="EMBL/GenBank/DDBJ databases">
        <authorList>
            <consortium name="Genoscope - CEA"/>
            <person name="William W."/>
        </authorList>
    </citation>
    <scope>NUCLEOTIDE SEQUENCE [LARGE SCALE GENOMIC DNA]</scope>
</reference>
<evidence type="ECO:0000313" key="9">
    <source>
        <dbReference type="EMBL" id="CAL1539980.1"/>
    </source>
</evidence>
<dbReference type="GO" id="GO:0005506">
    <property type="term" value="F:iron ion binding"/>
    <property type="evidence" value="ECO:0007669"/>
    <property type="project" value="InterPro"/>
</dbReference>
<keyword evidence="6 8" id="KW-0503">Monooxygenase</keyword>
<feature type="binding site" description="axial binding residue" evidence="7">
    <location>
        <position position="448"/>
    </location>
    <ligand>
        <name>heme</name>
        <dbReference type="ChEBI" id="CHEBI:30413"/>
    </ligand>
    <ligandPart>
        <name>Fe</name>
        <dbReference type="ChEBI" id="CHEBI:18248"/>
    </ligandPart>
</feature>
<dbReference type="Proteomes" id="UP001497497">
    <property type="component" value="Unassembled WGS sequence"/>
</dbReference>
<dbReference type="EMBL" id="CAXITT010000365">
    <property type="protein sequence ID" value="CAL1539980.1"/>
    <property type="molecule type" value="Genomic_DNA"/>
</dbReference>
<dbReference type="GO" id="GO:0042446">
    <property type="term" value="P:hormone biosynthetic process"/>
    <property type="evidence" value="ECO:0007669"/>
    <property type="project" value="TreeGrafter"/>
</dbReference>
<keyword evidence="10" id="KW-1185">Reference proteome</keyword>
<comment type="cofactor">
    <cofactor evidence="7">
        <name>heme</name>
        <dbReference type="ChEBI" id="CHEBI:30413"/>
    </cofactor>
</comment>
<dbReference type="PANTHER" id="PTHR24289:SF1">
    <property type="entry name" value="STEROID 17-ALPHA-HYDROXYLASE_17,20 LYASE"/>
    <property type="match status" value="1"/>
</dbReference>
<evidence type="ECO:0000256" key="3">
    <source>
        <dbReference type="ARBA" id="ARBA00022723"/>
    </source>
</evidence>